<reference evidence="6" key="1">
    <citation type="submission" date="2011-08" db="EMBL/GenBank/DDBJ databases">
        <authorList>
            <person name="Rombauts S."/>
        </authorList>
    </citation>
    <scope>NUCLEOTIDE SEQUENCE</scope>
    <source>
        <strain evidence="6">London</strain>
    </source>
</reference>
<evidence type="ECO:0000313" key="5">
    <source>
        <dbReference type="EnsemblMetazoa" id="tetur08g03310.1"/>
    </source>
</evidence>
<feature type="region of interest" description="Disordered" evidence="2">
    <location>
        <begin position="174"/>
        <end position="219"/>
    </location>
</feature>
<dbReference type="InterPro" id="IPR036400">
    <property type="entry name" value="Cyt_B5-like_heme/steroid_sf"/>
</dbReference>
<dbReference type="eggNOG" id="KOG1110">
    <property type="taxonomic scope" value="Eukaryota"/>
</dbReference>
<dbReference type="SMART" id="SM01117">
    <property type="entry name" value="Cyt-b5"/>
    <property type="match status" value="1"/>
</dbReference>
<dbReference type="STRING" id="32264.T1KB96"/>
<feature type="compositionally biased region" description="Basic and acidic residues" evidence="2">
    <location>
        <begin position="174"/>
        <end position="213"/>
    </location>
</feature>
<keyword evidence="6" id="KW-1185">Reference proteome</keyword>
<dbReference type="SUPFAM" id="SSF55856">
    <property type="entry name" value="Cytochrome b5-like heme/steroid binding domain"/>
    <property type="match status" value="1"/>
</dbReference>
<accession>T1KB96</accession>
<dbReference type="FunFam" id="3.10.120.10:FF:000003">
    <property type="entry name" value="membrane-associated progesterone receptor component 1"/>
    <property type="match status" value="1"/>
</dbReference>
<protein>
    <recommendedName>
        <fullName evidence="4">Cytochrome b5 heme-binding domain-containing protein</fullName>
    </recommendedName>
</protein>
<gene>
    <name evidence="5" type="primary">107362621</name>
</gene>
<evidence type="ECO:0000259" key="4">
    <source>
        <dbReference type="SMART" id="SM01117"/>
    </source>
</evidence>
<keyword evidence="3" id="KW-0472">Membrane</keyword>
<proteinExistence type="inferred from homology"/>
<dbReference type="OMA" id="VVVQLWE"/>
<dbReference type="OrthoDB" id="547796at2759"/>
<name>T1KB96_TETUR</name>
<dbReference type="EMBL" id="CAEY01001946">
    <property type="status" value="NOT_ANNOTATED_CDS"/>
    <property type="molecule type" value="Genomic_DNA"/>
</dbReference>
<dbReference type="Pfam" id="PF00173">
    <property type="entry name" value="Cyt-b5"/>
    <property type="match status" value="1"/>
</dbReference>
<evidence type="ECO:0000313" key="6">
    <source>
        <dbReference type="Proteomes" id="UP000015104"/>
    </source>
</evidence>
<keyword evidence="3" id="KW-0812">Transmembrane</keyword>
<dbReference type="InterPro" id="IPR001199">
    <property type="entry name" value="Cyt_B5-like_heme/steroid-bd"/>
</dbReference>
<keyword evidence="3" id="KW-1133">Transmembrane helix</keyword>
<dbReference type="KEGG" id="tut:107362621"/>
<dbReference type="Proteomes" id="UP000015104">
    <property type="component" value="Unassembled WGS sequence"/>
</dbReference>
<feature type="domain" description="Cytochrome b5 heme-binding" evidence="4">
    <location>
        <begin position="72"/>
        <end position="168"/>
    </location>
</feature>
<comment type="similarity">
    <text evidence="1">Belongs to the cytochrome b5 family. MAPR subfamily.</text>
</comment>
<dbReference type="PANTHER" id="PTHR10281">
    <property type="entry name" value="MEMBRANE-ASSOCIATED PROGESTERONE RECEPTOR COMPONENT-RELATED"/>
    <property type="match status" value="1"/>
</dbReference>
<dbReference type="EnsemblMetazoa" id="tetur08g03310.1">
    <property type="protein sequence ID" value="tetur08g03310.1"/>
    <property type="gene ID" value="tetur08g03310"/>
</dbReference>
<dbReference type="HOGENOM" id="CLU_042860_1_0_1"/>
<evidence type="ECO:0000256" key="3">
    <source>
        <dbReference type="SAM" id="Phobius"/>
    </source>
</evidence>
<dbReference type="PANTHER" id="PTHR10281:SF106">
    <property type="entry name" value="IP06960P-RELATED"/>
    <property type="match status" value="1"/>
</dbReference>
<feature type="transmembrane region" description="Helical" evidence="3">
    <location>
        <begin position="26"/>
        <end position="47"/>
    </location>
</feature>
<dbReference type="GO" id="GO:0016020">
    <property type="term" value="C:membrane"/>
    <property type="evidence" value="ECO:0007669"/>
    <property type="project" value="TreeGrafter"/>
</dbReference>
<evidence type="ECO:0000256" key="1">
    <source>
        <dbReference type="ARBA" id="ARBA00038357"/>
    </source>
</evidence>
<evidence type="ECO:0000256" key="2">
    <source>
        <dbReference type="SAM" id="MobiDB-lite"/>
    </source>
</evidence>
<reference evidence="5" key="2">
    <citation type="submission" date="2015-06" db="UniProtKB">
        <authorList>
            <consortium name="EnsemblMetazoa"/>
        </authorList>
    </citation>
    <scope>IDENTIFICATION</scope>
</reference>
<dbReference type="GO" id="GO:0005783">
    <property type="term" value="C:endoplasmic reticulum"/>
    <property type="evidence" value="ECO:0007669"/>
    <property type="project" value="TreeGrafter"/>
</dbReference>
<organism evidence="5 6">
    <name type="scientific">Tetranychus urticae</name>
    <name type="common">Two-spotted spider mite</name>
    <dbReference type="NCBI Taxonomy" id="32264"/>
    <lineage>
        <taxon>Eukaryota</taxon>
        <taxon>Metazoa</taxon>
        <taxon>Ecdysozoa</taxon>
        <taxon>Arthropoda</taxon>
        <taxon>Chelicerata</taxon>
        <taxon>Arachnida</taxon>
        <taxon>Acari</taxon>
        <taxon>Acariformes</taxon>
        <taxon>Trombidiformes</taxon>
        <taxon>Prostigmata</taxon>
        <taxon>Eleutherengona</taxon>
        <taxon>Raphignathae</taxon>
        <taxon>Tetranychoidea</taxon>
        <taxon>Tetranychidae</taxon>
        <taxon>Tetranychus</taxon>
    </lineage>
</organism>
<dbReference type="InterPro" id="IPR050577">
    <property type="entry name" value="MAPR/NEUFC/NENF-like"/>
</dbReference>
<dbReference type="AlphaFoldDB" id="T1KB96"/>
<sequence length="219" mass="24940">MENSDDVNIATEKGPFSVLTSIQETFLSSPFNVFLTLVCAFLIYRLWRSTSPQDRDNSDVIKVPEPLKKHDMDLEELKNYDGHGPDRRVCIAINGLVFDCSKNQLYHPGGPYSSFAGRDATRGLAKFKVDEVSEEWDDHTDLTPSEISSVQEWEMQFRERYEIVGKLVKDLSVTEKKDELNEEKDKSEDGDDIKTVEKSEEKSEDKSDNKESDGQSSES</sequence>
<dbReference type="Gene3D" id="3.10.120.10">
    <property type="entry name" value="Cytochrome b5-like heme/steroid binding domain"/>
    <property type="match status" value="1"/>
</dbReference>